<sequence length="119" mass="13580">MANQSHPNEHHKLLIKTVFGRLLLDSDKHGAEFSLEGGEGRWTIKVSGVEPAVMAEVERLVEELNLFFFIERPGGDPPIRKWWLYGKHKHPYLVKDADAGTMTIEVDARVEYANDRVIL</sequence>
<proteinExistence type="predicted"/>
<dbReference type="Proteomes" id="UP000053750">
    <property type="component" value="Unassembled WGS sequence"/>
</dbReference>
<evidence type="ECO:0000313" key="1">
    <source>
        <dbReference type="EMBL" id="EXX84722.1"/>
    </source>
</evidence>
<organism evidence="1 2">
    <name type="scientific">Paenibacillus darwinianus</name>
    <dbReference type="NCBI Taxonomy" id="1380763"/>
    <lineage>
        <taxon>Bacteria</taxon>
        <taxon>Bacillati</taxon>
        <taxon>Bacillota</taxon>
        <taxon>Bacilli</taxon>
        <taxon>Bacillales</taxon>
        <taxon>Paenibacillaceae</taxon>
        <taxon>Paenibacillus</taxon>
    </lineage>
</organism>
<dbReference type="RefSeq" id="WP_051588157.1">
    <property type="nucleotide sequence ID" value="NZ_KK082221.1"/>
</dbReference>
<reference evidence="1 2" key="1">
    <citation type="submission" date="2014-02" db="EMBL/GenBank/DDBJ databases">
        <title>Genome sequence of Paenibacillus darwinianus reveals adaptive mechanisms for survival in Antarctic soils.</title>
        <authorList>
            <person name="Dsouza M."/>
            <person name="Taylor M.W."/>
            <person name="Turner S.J."/>
            <person name="Aislabie J."/>
        </authorList>
    </citation>
    <scope>NUCLEOTIDE SEQUENCE [LARGE SCALE GENOMIC DNA]</scope>
    <source>
        <strain evidence="1 2">CE1</strain>
    </source>
</reference>
<comment type="caution">
    <text evidence="1">The sequence shown here is derived from an EMBL/GenBank/DDBJ whole genome shotgun (WGS) entry which is preliminary data.</text>
</comment>
<dbReference type="AlphaFoldDB" id="A0A9W5W6F5"/>
<name>A0A9W5W6F5_9BACL</name>
<dbReference type="OrthoDB" id="2878419at2"/>
<protein>
    <submittedName>
        <fullName evidence="1">Uncharacterized protein</fullName>
    </submittedName>
</protein>
<keyword evidence="2" id="KW-1185">Reference proteome</keyword>
<dbReference type="EMBL" id="JFHU01000267">
    <property type="protein sequence ID" value="EXX84722.1"/>
    <property type="molecule type" value="Genomic_DNA"/>
</dbReference>
<evidence type="ECO:0000313" key="2">
    <source>
        <dbReference type="Proteomes" id="UP000053750"/>
    </source>
</evidence>
<gene>
    <name evidence="1" type="ORF">BG53_10590</name>
</gene>
<accession>A0A9W5W6F5</accession>